<dbReference type="Gene3D" id="1.10.10.10">
    <property type="entry name" value="Winged helix-like DNA-binding domain superfamily/Winged helix DNA-binding domain"/>
    <property type="match status" value="1"/>
</dbReference>
<protein>
    <submittedName>
        <fullName evidence="3">Transcriptional regulator</fullName>
    </submittedName>
</protein>
<organism evidence="3 4">
    <name type="scientific">Streptomyces chattanoogensis</name>
    <dbReference type="NCBI Taxonomy" id="66876"/>
    <lineage>
        <taxon>Bacteria</taxon>
        <taxon>Bacillati</taxon>
        <taxon>Actinomycetota</taxon>
        <taxon>Actinomycetes</taxon>
        <taxon>Kitasatosporales</taxon>
        <taxon>Streptomycetaceae</taxon>
        <taxon>Streptomyces</taxon>
    </lineage>
</organism>
<dbReference type="PROSITE" id="PS50043">
    <property type="entry name" value="HTH_LUXR_2"/>
    <property type="match status" value="1"/>
</dbReference>
<dbReference type="InterPro" id="IPR011006">
    <property type="entry name" value="CheY-like_superfamily"/>
</dbReference>
<dbReference type="SMART" id="SM00421">
    <property type="entry name" value="HTH_LUXR"/>
    <property type="match status" value="1"/>
</dbReference>
<evidence type="ECO:0000313" key="3">
    <source>
        <dbReference type="EMBL" id="KPC61808.1"/>
    </source>
</evidence>
<gene>
    <name evidence="3" type="ORF">ADL29_22240</name>
</gene>
<dbReference type="InterPro" id="IPR039420">
    <property type="entry name" value="WalR-like"/>
</dbReference>
<accession>A0A0N0XU65</accession>
<dbReference type="GO" id="GO:0003677">
    <property type="term" value="F:DNA binding"/>
    <property type="evidence" value="ECO:0007669"/>
    <property type="project" value="UniProtKB-KW"/>
</dbReference>
<reference evidence="4" key="1">
    <citation type="submission" date="2015-07" db="EMBL/GenBank/DDBJ databases">
        <authorList>
            <person name="Ju K.-S."/>
            <person name="Doroghazi J.R."/>
            <person name="Metcalf W.W."/>
        </authorList>
    </citation>
    <scope>NUCLEOTIDE SEQUENCE [LARGE SCALE GENOMIC DNA]</scope>
    <source>
        <strain evidence="4">NRRL ISP-5002</strain>
    </source>
</reference>
<dbReference type="PATRIC" id="fig|66876.3.peg.4869"/>
<dbReference type="Pfam" id="PF00196">
    <property type="entry name" value="GerE"/>
    <property type="match status" value="1"/>
</dbReference>
<dbReference type="InterPro" id="IPR036388">
    <property type="entry name" value="WH-like_DNA-bd_sf"/>
</dbReference>
<comment type="caution">
    <text evidence="3">The sequence shown here is derived from an EMBL/GenBank/DDBJ whole genome shotgun (WGS) entry which is preliminary data.</text>
</comment>
<dbReference type="PROSITE" id="PS00622">
    <property type="entry name" value="HTH_LUXR_1"/>
    <property type="match status" value="1"/>
</dbReference>
<evidence type="ECO:0000259" key="2">
    <source>
        <dbReference type="PROSITE" id="PS50043"/>
    </source>
</evidence>
<feature type="domain" description="HTH luxR-type" evidence="2">
    <location>
        <begin position="128"/>
        <end position="193"/>
    </location>
</feature>
<evidence type="ECO:0000313" key="4">
    <source>
        <dbReference type="Proteomes" id="UP000037982"/>
    </source>
</evidence>
<dbReference type="RefSeq" id="WP_053925363.1">
    <property type="nucleotide sequence ID" value="NZ_LGKG01000144.1"/>
</dbReference>
<dbReference type="GO" id="GO:0006355">
    <property type="term" value="P:regulation of DNA-templated transcription"/>
    <property type="evidence" value="ECO:0007669"/>
    <property type="project" value="InterPro"/>
</dbReference>
<dbReference type="PRINTS" id="PR00038">
    <property type="entry name" value="HTHLUXR"/>
</dbReference>
<keyword evidence="1" id="KW-0238">DNA-binding</keyword>
<dbReference type="SUPFAM" id="SSF46894">
    <property type="entry name" value="C-terminal effector domain of the bipartite response regulators"/>
    <property type="match status" value="1"/>
</dbReference>
<sequence>MIRVLVVHETRLVRSGLAALLRGEEDIDAIAACWTSAPGKAASFRPQVCVVDGDYAGSVQAMDHPGGPGCELLVLASACRPGTLRRAVAAKARGFVDKDAPPARLRHAINLVAEGQRYVDHTLTLDFLQAADMPLTARELSVLSLAAGGASVPEIARELHLSSGTVRNYMAAINRKTGARNRVDAIRISQGAGWV</sequence>
<dbReference type="AlphaFoldDB" id="A0A0N0XU65"/>
<dbReference type="InterPro" id="IPR000792">
    <property type="entry name" value="Tscrpt_reg_LuxR_C"/>
</dbReference>
<dbReference type="PANTHER" id="PTHR43214:SF42">
    <property type="entry name" value="TRANSCRIPTIONAL REGULATORY PROTEIN DESR"/>
    <property type="match status" value="1"/>
</dbReference>
<dbReference type="InterPro" id="IPR016032">
    <property type="entry name" value="Sig_transdc_resp-reg_C-effctor"/>
</dbReference>
<dbReference type="CDD" id="cd06170">
    <property type="entry name" value="LuxR_C_like"/>
    <property type="match status" value="1"/>
</dbReference>
<dbReference type="EMBL" id="LGKG01000144">
    <property type="protein sequence ID" value="KPC61808.1"/>
    <property type="molecule type" value="Genomic_DNA"/>
</dbReference>
<dbReference type="SUPFAM" id="SSF52172">
    <property type="entry name" value="CheY-like"/>
    <property type="match status" value="1"/>
</dbReference>
<name>A0A0N0XU65_9ACTN</name>
<proteinExistence type="predicted"/>
<keyword evidence="4" id="KW-1185">Reference proteome</keyword>
<dbReference type="Gene3D" id="3.40.50.2300">
    <property type="match status" value="1"/>
</dbReference>
<dbReference type="Proteomes" id="UP000037982">
    <property type="component" value="Unassembled WGS sequence"/>
</dbReference>
<dbReference type="PANTHER" id="PTHR43214">
    <property type="entry name" value="TWO-COMPONENT RESPONSE REGULATOR"/>
    <property type="match status" value="1"/>
</dbReference>
<evidence type="ECO:0000256" key="1">
    <source>
        <dbReference type="ARBA" id="ARBA00023125"/>
    </source>
</evidence>